<dbReference type="GO" id="GO:0032689">
    <property type="term" value="P:negative regulation of type II interferon production"/>
    <property type="evidence" value="ECO:0007669"/>
    <property type="project" value="TreeGrafter"/>
</dbReference>
<evidence type="ECO:0000256" key="2">
    <source>
        <dbReference type="ARBA" id="ARBA00022737"/>
    </source>
</evidence>
<protein>
    <recommendedName>
        <fullName evidence="3">Galectin</fullName>
    </recommendedName>
</protein>
<reference evidence="5" key="1">
    <citation type="submission" date="2023-08" db="EMBL/GenBank/DDBJ databases">
        <title>Pelteobagrus vachellii genome.</title>
        <authorList>
            <person name="Liu H."/>
        </authorList>
    </citation>
    <scope>NUCLEOTIDE SEQUENCE</scope>
    <source>
        <strain evidence="5">PRFRI_2022a</strain>
        <tissue evidence="5">Muscle</tissue>
    </source>
</reference>
<keyword evidence="2" id="KW-0677">Repeat</keyword>
<feature type="domain" description="Galectin" evidence="4">
    <location>
        <begin position="211"/>
        <end position="337"/>
    </location>
</feature>
<dbReference type="PANTHER" id="PTHR11346">
    <property type="entry name" value="GALECTIN"/>
    <property type="match status" value="1"/>
</dbReference>
<name>A0AA88LSE5_TACVA</name>
<dbReference type="InterPro" id="IPR044156">
    <property type="entry name" value="Galectin-like"/>
</dbReference>
<dbReference type="FunFam" id="2.60.120.200:FF:000124">
    <property type="entry name" value="Galectin-4"/>
    <property type="match status" value="1"/>
</dbReference>
<gene>
    <name evidence="5" type="ORF">Q7C36_019782</name>
</gene>
<dbReference type="Pfam" id="PF00337">
    <property type="entry name" value="Gal-bind_lectin"/>
    <property type="match status" value="2"/>
</dbReference>
<dbReference type="GO" id="GO:0005829">
    <property type="term" value="C:cytosol"/>
    <property type="evidence" value="ECO:0007669"/>
    <property type="project" value="TreeGrafter"/>
</dbReference>
<dbReference type="CDD" id="cd00070">
    <property type="entry name" value="GLECT"/>
    <property type="match status" value="2"/>
</dbReference>
<sequence length="337" mass="37417">MATQQPYLCKIVPFTGHIQGGLFEGKTVTVTGRVLAGAERFVVNLQCGTNKSSDIALHFNPRYVGNSGHVVCNTLQNSCWGSEQKTKNTPLPRGSDFTLSFLVNRDSYSVIVNGAHFLEYLHRLPVSRVNAISVDGGIELVSIAFQNPNFPINQRGFLTHQVVQKVGSSVTRGSGRNRQRHQQYESPVQAAASWFVAAPPPYSAPAYVLPYKAIIQGGFYPGRVFTVQGCVNHDTDKFSINLRHNSGIALHFNPRFTENAVVRNSLLNECWGNEEKSGGMPFYRGQQFTVSVTCDTQCYRIAVNGVQMFTYNHRYFLFQQIDILDIEGNISLSSVVV</sequence>
<dbReference type="GO" id="GO:0010628">
    <property type="term" value="P:positive regulation of gene expression"/>
    <property type="evidence" value="ECO:0007669"/>
    <property type="project" value="TreeGrafter"/>
</dbReference>
<dbReference type="SMART" id="SM00908">
    <property type="entry name" value="Gal-bind_lectin"/>
    <property type="match status" value="2"/>
</dbReference>
<dbReference type="InterPro" id="IPR013320">
    <property type="entry name" value="ConA-like_dom_sf"/>
</dbReference>
<dbReference type="InterPro" id="IPR001079">
    <property type="entry name" value="Galectin_CRD"/>
</dbReference>
<dbReference type="GO" id="GO:0030246">
    <property type="term" value="F:carbohydrate binding"/>
    <property type="evidence" value="ECO:0007669"/>
    <property type="project" value="UniProtKB-UniRule"/>
</dbReference>
<dbReference type="EMBL" id="JAVHJS010000021">
    <property type="protein sequence ID" value="KAK2823182.1"/>
    <property type="molecule type" value="Genomic_DNA"/>
</dbReference>
<accession>A0AA88LSE5</accession>
<organism evidence="5 6">
    <name type="scientific">Tachysurus vachellii</name>
    <name type="common">Darkbarbel catfish</name>
    <name type="synonym">Pelteobagrus vachellii</name>
    <dbReference type="NCBI Taxonomy" id="175792"/>
    <lineage>
        <taxon>Eukaryota</taxon>
        <taxon>Metazoa</taxon>
        <taxon>Chordata</taxon>
        <taxon>Craniata</taxon>
        <taxon>Vertebrata</taxon>
        <taxon>Euteleostomi</taxon>
        <taxon>Actinopterygii</taxon>
        <taxon>Neopterygii</taxon>
        <taxon>Teleostei</taxon>
        <taxon>Ostariophysi</taxon>
        <taxon>Siluriformes</taxon>
        <taxon>Bagridae</taxon>
        <taxon>Tachysurus</taxon>
    </lineage>
</organism>
<keyword evidence="1 3" id="KW-0430">Lectin</keyword>
<dbReference type="SUPFAM" id="SSF49899">
    <property type="entry name" value="Concanavalin A-like lectins/glucanases"/>
    <property type="match status" value="2"/>
</dbReference>
<dbReference type="FunFam" id="2.60.120.200:FF:000023">
    <property type="entry name" value="Galectin"/>
    <property type="match status" value="1"/>
</dbReference>
<evidence type="ECO:0000256" key="1">
    <source>
        <dbReference type="ARBA" id="ARBA00022734"/>
    </source>
</evidence>
<dbReference type="SMART" id="SM00276">
    <property type="entry name" value="GLECT"/>
    <property type="match status" value="2"/>
</dbReference>
<comment type="caution">
    <text evidence="5">The sequence shown here is derived from an EMBL/GenBank/DDBJ whole genome shotgun (WGS) entry which is preliminary data.</text>
</comment>
<evidence type="ECO:0000256" key="3">
    <source>
        <dbReference type="RuleBase" id="RU102079"/>
    </source>
</evidence>
<feature type="domain" description="Galectin" evidence="4">
    <location>
        <begin position="14"/>
        <end position="146"/>
    </location>
</feature>
<dbReference type="Gene3D" id="2.60.120.200">
    <property type="match status" value="2"/>
</dbReference>
<keyword evidence="6" id="KW-1185">Reference proteome</keyword>
<dbReference type="GO" id="GO:0016936">
    <property type="term" value="F:galactoside binding"/>
    <property type="evidence" value="ECO:0007669"/>
    <property type="project" value="TreeGrafter"/>
</dbReference>
<dbReference type="GO" id="GO:0005634">
    <property type="term" value="C:nucleus"/>
    <property type="evidence" value="ECO:0007669"/>
    <property type="project" value="TreeGrafter"/>
</dbReference>
<dbReference type="AlphaFoldDB" id="A0AA88LSE5"/>
<dbReference type="GO" id="GO:2000562">
    <property type="term" value="P:negative regulation of CD4-positive, alpha-beta T cell proliferation"/>
    <property type="evidence" value="ECO:0007669"/>
    <property type="project" value="TreeGrafter"/>
</dbReference>
<dbReference type="Proteomes" id="UP001187315">
    <property type="component" value="Unassembled WGS sequence"/>
</dbReference>
<dbReference type="PANTHER" id="PTHR11346:SF80">
    <property type="entry name" value="GALECTIN-9C"/>
    <property type="match status" value="1"/>
</dbReference>
<evidence type="ECO:0000259" key="4">
    <source>
        <dbReference type="PROSITE" id="PS51304"/>
    </source>
</evidence>
<evidence type="ECO:0000313" key="6">
    <source>
        <dbReference type="Proteomes" id="UP001187315"/>
    </source>
</evidence>
<proteinExistence type="predicted"/>
<dbReference type="PROSITE" id="PS51304">
    <property type="entry name" value="GALECTIN"/>
    <property type="match status" value="2"/>
</dbReference>
<evidence type="ECO:0000313" key="5">
    <source>
        <dbReference type="EMBL" id="KAK2823182.1"/>
    </source>
</evidence>